<dbReference type="InterPro" id="IPR005632">
    <property type="entry name" value="Chaperone_Skp"/>
</dbReference>
<dbReference type="EMBL" id="VNIM01000104">
    <property type="protein sequence ID" value="TVV70912.1"/>
    <property type="molecule type" value="Genomic_DNA"/>
</dbReference>
<dbReference type="RefSeq" id="WP_145154922.1">
    <property type="nucleotide sequence ID" value="NZ_VNIM01000104.1"/>
</dbReference>
<dbReference type="SMART" id="SM00935">
    <property type="entry name" value="OmpH"/>
    <property type="match status" value="1"/>
</dbReference>
<dbReference type="Pfam" id="PF03938">
    <property type="entry name" value="OmpH"/>
    <property type="match status" value="1"/>
</dbReference>
<evidence type="ECO:0000256" key="1">
    <source>
        <dbReference type="ARBA" id="ARBA00009091"/>
    </source>
</evidence>
<keyword evidence="2 3" id="KW-0732">Signal</keyword>
<feature type="signal peptide" evidence="3">
    <location>
        <begin position="1"/>
        <end position="21"/>
    </location>
</feature>
<dbReference type="AlphaFoldDB" id="A0A558QV31"/>
<dbReference type="InterPro" id="IPR024930">
    <property type="entry name" value="Skp_dom_sf"/>
</dbReference>
<accession>A0A558QV31</accession>
<dbReference type="GO" id="GO:0050821">
    <property type="term" value="P:protein stabilization"/>
    <property type="evidence" value="ECO:0007669"/>
    <property type="project" value="TreeGrafter"/>
</dbReference>
<protein>
    <submittedName>
        <fullName evidence="4">OmpH family outer membrane protein</fullName>
    </submittedName>
</protein>
<name>A0A558QV31_9SPHN</name>
<evidence type="ECO:0000313" key="5">
    <source>
        <dbReference type="Proteomes" id="UP000318681"/>
    </source>
</evidence>
<dbReference type="Gene3D" id="3.30.910.20">
    <property type="entry name" value="Skp domain"/>
    <property type="match status" value="1"/>
</dbReference>
<feature type="chain" id="PRO_5021950023" evidence="3">
    <location>
        <begin position="22"/>
        <end position="200"/>
    </location>
</feature>
<gene>
    <name evidence="4" type="ORF">FOY91_18065</name>
</gene>
<dbReference type="PANTHER" id="PTHR35089">
    <property type="entry name" value="CHAPERONE PROTEIN SKP"/>
    <property type="match status" value="1"/>
</dbReference>
<evidence type="ECO:0000313" key="4">
    <source>
        <dbReference type="EMBL" id="TVV70912.1"/>
    </source>
</evidence>
<dbReference type="SUPFAM" id="SSF111384">
    <property type="entry name" value="OmpH-like"/>
    <property type="match status" value="1"/>
</dbReference>
<evidence type="ECO:0000256" key="2">
    <source>
        <dbReference type="ARBA" id="ARBA00022729"/>
    </source>
</evidence>
<comment type="caution">
    <text evidence="4">The sequence shown here is derived from an EMBL/GenBank/DDBJ whole genome shotgun (WGS) entry which is preliminary data.</text>
</comment>
<proteinExistence type="inferred from homology"/>
<evidence type="ECO:0000256" key="3">
    <source>
        <dbReference type="SAM" id="SignalP"/>
    </source>
</evidence>
<dbReference type="PANTHER" id="PTHR35089:SF1">
    <property type="entry name" value="CHAPERONE PROTEIN SKP"/>
    <property type="match status" value="1"/>
</dbReference>
<sequence>MKTMLKALAATVLVASPLLPAAAQVAAGQGVAVVDFEKAINDTAAFKAATTAIQTQYKPQIDAFNARSQAINTELAPAQTEIQTLQQNPATAKATLDAKVNAYRTRAQTAQAELGRLAQPFGRPTAFAREQVAEKVEPALRAAMAAKRVNLVINPEAVILATPGGDITPDLTAQLNATVKTVSTTPPANWQPGQRQPAGR</sequence>
<reference evidence="4 5" key="1">
    <citation type="submission" date="2019-07" db="EMBL/GenBank/DDBJ databases">
        <title>Sphingomonas solaris sp. nov., isolated from a solar panel from Boston, Massachusetts.</title>
        <authorList>
            <person name="Tanner K."/>
            <person name="Pascual J."/>
            <person name="Mancuso C."/>
            <person name="Pereto J."/>
            <person name="Khalil A."/>
            <person name="Vilanova C."/>
        </authorList>
    </citation>
    <scope>NUCLEOTIDE SEQUENCE [LARGE SCALE GENOMIC DNA]</scope>
    <source>
        <strain evidence="4 5">R4DWN</strain>
    </source>
</reference>
<comment type="similarity">
    <text evidence="1">Belongs to the Skp family.</text>
</comment>
<organism evidence="4 5">
    <name type="scientific">Alterirhizorhabdus solaris</name>
    <dbReference type="NCBI Taxonomy" id="2529389"/>
    <lineage>
        <taxon>Bacteria</taxon>
        <taxon>Pseudomonadati</taxon>
        <taxon>Pseudomonadota</taxon>
        <taxon>Alphaproteobacteria</taxon>
        <taxon>Sphingomonadales</taxon>
        <taxon>Rhizorhabdaceae</taxon>
        <taxon>Alterirhizorhabdus</taxon>
    </lineage>
</organism>
<dbReference type="OrthoDB" id="7427936at2"/>
<dbReference type="GO" id="GO:0051082">
    <property type="term" value="F:unfolded protein binding"/>
    <property type="evidence" value="ECO:0007669"/>
    <property type="project" value="InterPro"/>
</dbReference>
<dbReference type="GO" id="GO:0005829">
    <property type="term" value="C:cytosol"/>
    <property type="evidence" value="ECO:0007669"/>
    <property type="project" value="TreeGrafter"/>
</dbReference>
<keyword evidence="5" id="KW-1185">Reference proteome</keyword>
<dbReference type="Proteomes" id="UP000318681">
    <property type="component" value="Unassembled WGS sequence"/>
</dbReference>